<keyword evidence="2" id="KW-0472">Membrane</keyword>
<evidence type="ECO:0000256" key="2">
    <source>
        <dbReference type="SAM" id="Phobius"/>
    </source>
</evidence>
<dbReference type="VEuPathDB" id="ToxoDB:BESB_082630"/>
<evidence type="ECO:0000256" key="1">
    <source>
        <dbReference type="SAM" id="MobiDB-lite"/>
    </source>
</evidence>
<dbReference type="GeneID" id="40313189"/>
<keyword evidence="2" id="KW-1133">Transmembrane helix</keyword>
<dbReference type="KEGG" id="bbes:BESB_082630"/>
<evidence type="ECO:0008006" key="5">
    <source>
        <dbReference type="Google" id="ProtNLM"/>
    </source>
</evidence>
<sequence length="448" mass="46751">MTTWQPTQETAAGKECQADGELWIRTAVLYTFLFLVGILWLFRHSAGPRRLPAGGAGVEPSRRSAVAARPSAPHDADKAHFLSFLLDGEYREPMRRTGGQPNTAALVTSAESGLYDDMQGPDAAVGGHDEAGCTNAIPPAESAAAYPAAPGASAHAATDLRGEVDPCPHGGTAEADGPQNERVPNEPAAQASDSQLQRRGNASAELGNNDGHGNPERSPSSTRSLIVVDPARPSQLETHEAAGDPAERDSGQREAPLGSTATVSADACSSEDPVAATLSSDAAPRERPEGESELSDDDPFFTGQDEENDFSGRRYNKIYRRIPQTSFSVLAAAAPGDEKATDAAPNQNAPQTADSQVEYRGDTEAKFSLSDGDALEAGSAGRTDETIPQEGSAPSPTEDGTVHEAGALEVSQVGHAAGTVHGKEDAEQGYFEDAAAADDVESERLVVN</sequence>
<feature type="transmembrane region" description="Helical" evidence="2">
    <location>
        <begin position="22"/>
        <end position="42"/>
    </location>
</feature>
<evidence type="ECO:0000313" key="3">
    <source>
        <dbReference type="EMBL" id="PFH33064.1"/>
    </source>
</evidence>
<feature type="region of interest" description="Disordered" evidence="1">
    <location>
        <begin position="114"/>
        <end position="136"/>
    </location>
</feature>
<gene>
    <name evidence="3" type="ORF">BESB_082630</name>
</gene>
<evidence type="ECO:0000313" key="4">
    <source>
        <dbReference type="Proteomes" id="UP000224006"/>
    </source>
</evidence>
<name>A0A2A9M7A4_BESBE</name>
<feature type="compositionally biased region" description="Polar residues" evidence="1">
    <location>
        <begin position="191"/>
        <end position="200"/>
    </location>
</feature>
<feature type="compositionally biased region" description="Acidic residues" evidence="1">
    <location>
        <begin position="291"/>
        <end position="309"/>
    </location>
</feature>
<organism evidence="3 4">
    <name type="scientific">Besnoitia besnoiti</name>
    <name type="common">Apicomplexan protozoan</name>
    <dbReference type="NCBI Taxonomy" id="94643"/>
    <lineage>
        <taxon>Eukaryota</taxon>
        <taxon>Sar</taxon>
        <taxon>Alveolata</taxon>
        <taxon>Apicomplexa</taxon>
        <taxon>Conoidasida</taxon>
        <taxon>Coccidia</taxon>
        <taxon>Eucoccidiorida</taxon>
        <taxon>Eimeriorina</taxon>
        <taxon>Sarcocystidae</taxon>
        <taxon>Besnoitia</taxon>
    </lineage>
</organism>
<proteinExistence type="predicted"/>
<feature type="compositionally biased region" description="Basic and acidic residues" evidence="1">
    <location>
        <begin position="237"/>
        <end position="252"/>
    </location>
</feature>
<dbReference type="EMBL" id="NWUJ01000009">
    <property type="protein sequence ID" value="PFH33064.1"/>
    <property type="molecule type" value="Genomic_DNA"/>
</dbReference>
<accession>A0A2A9M7A4</accession>
<feature type="compositionally biased region" description="Polar residues" evidence="1">
    <location>
        <begin position="344"/>
        <end position="355"/>
    </location>
</feature>
<comment type="caution">
    <text evidence="3">The sequence shown here is derived from an EMBL/GenBank/DDBJ whole genome shotgun (WGS) entry which is preliminary data.</text>
</comment>
<dbReference type="AlphaFoldDB" id="A0A2A9M7A4"/>
<dbReference type="Proteomes" id="UP000224006">
    <property type="component" value="Chromosome VIII"/>
</dbReference>
<protein>
    <recommendedName>
        <fullName evidence="5">Transmembrane protein</fullName>
    </recommendedName>
</protein>
<reference evidence="3 4" key="1">
    <citation type="submission" date="2017-09" db="EMBL/GenBank/DDBJ databases">
        <title>Genome sequencing of Besnoitia besnoiti strain Bb-Ger1.</title>
        <authorList>
            <person name="Schares G."/>
            <person name="Venepally P."/>
            <person name="Lorenzi H.A."/>
        </authorList>
    </citation>
    <scope>NUCLEOTIDE SEQUENCE [LARGE SCALE GENOMIC DNA]</scope>
    <source>
        <strain evidence="3 4">Bb-Ger1</strain>
    </source>
</reference>
<dbReference type="RefSeq" id="XP_029217073.1">
    <property type="nucleotide sequence ID" value="XM_029366613.1"/>
</dbReference>
<keyword evidence="2" id="KW-0812">Transmembrane</keyword>
<feature type="region of interest" description="Disordered" evidence="1">
    <location>
        <begin position="161"/>
        <end position="314"/>
    </location>
</feature>
<feature type="region of interest" description="Disordered" evidence="1">
    <location>
        <begin position="326"/>
        <end position="405"/>
    </location>
</feature>
<keyword evidence="4" id="KW-1185">Reference proteome</keyword>